<reference evidence="2 3" key="1">
    <citation type="submission" date="2020-11" db="EMBL/GenBank/DDBJ databases">
        <title>Pedobacter endophytica, an endophytic bacteria isolated form Carex pumila.</title>
        <authorList>
            <person name="Peng Y."/>
            <person name="Jiang L."/>
            <person name="Lee J."/>
        </authorList>
    </citation>
    <scope>NUCLEOTIDE SEQUENCE [LARGE SCALE GENOMIC DNA]</scope>
    <source>
        <strain evidence="2 3">JBR3-12</strain>
    </source>
</reference>
<name>A0A7S9L1Q1_9SPHI</name>
<dbReference type="PANTHER" id="PTHR21015:SF22">
    <property type="entry name" value="GLYCOSYLTRANSFERASE"/>
    <property type="match status" value="1"/>
</dbReference>
<evidence type="ECO:0000313" key="3">
    <source>
        <dbReference type="Proteomes" id="UP000594759"/>
    </source>
</evidence>
<dbReference type="RefSeq" id="WP_196100344.1">
    <property type="nucleotide sequence ID" value="NZ_CP064939.1"/>
</dbReference>
<dbReference type="Proteomes" id="UP000594759">
    <property type="component" value="Chromosome"/>
</dbReference>
<gene>
    <name evidence="2" type="ORF">IZT61_06390</name>
</gene>
<dbReference type="PANTHER" id="PTHR21015">
    <property type="entry name" value="UDP-N-ACETYLGLUCOSAMINE--N-ACETYLMURAMYL-(PENTAPEPTIDE) PYROPHOSPHORYL-UNDECAPRENOL N-ACETYLGLUCOSAMINE TRANSFERASE 1"/>
    <property type="match status" value="1"/>
</dbReference>
<dbReference type="GO" id="GO:0016758">
    <property type="term" value="F:hexosyltransferase activity"/>
    <property type="evidence" value="ECO:0007669"/>
    <property type="project" value="InterPro"/>
</dbReference>
<accession>A0A7S9L1Q1</accession>
<organism evidence="2 3">
    <name type="scientific">Pedobacter endophyticus</name>
    <dbReference type="NCBI Taxonomy" id="2789740"/>
    <lineage>
        <taxon>Bacteria</taxon>
        <taxon>Pseudomonadati</taxon>
        <taxon>Bacteroidota</taxon>
        <taxon>Sphingobacteriia</taxon>
        <taxon>Sphingobacteriales</taxon>
        <taxon>Sphingobacteriaceae</taxon>
        <taxon>Pedobacter</taxon>
    </lineage>
</organism>
<evidence type="ECO:0000259" key="1">
    <source>
        <dbReference type="Pfam" id="PF04101"/>
    </source>
</evidence>
<keyword evidence="3" id="KW-1185">Reference proteome</keyword>
<dbReference type="Pfam" id="PF04101">
    <property type="entry name" value="Glyco_tran_28_C"/>
    <property type="match status" value="1"/>
</dbReference>
<dbReference type="KEGG" id="pex:IZT61_06390"/>
<dbReference type="EMBL" id="CP064939">
    <property type="protein sequence ID" value="QPH40890.1"/>
    <property type="molecule type" value="Genomic_DNA"/>
</dbReference>
<dbReference type="SUPFAM" id="SSF53756">
    <property type="entry name" value="UDP-Glycosyltransferase/glycogen phosphorylase"/>
    <property type="match status" value="1"/>
</dbReference>
<dbReference type="AlphaFoldDB" id="A0A7S9L1Q1"/>
<proteinExistence type="predicted"/>
<protein>
    <recommendedName>
        <fullName evidence="1">Glycosyl transferase family 28 C-terminal domain-containing protein</fullName>
    </recommendedName>
</protein>
<dbReference type="Gene3D" id="3.40.50.2000">
    <property type="entry name" value="Glycogen Phosphorylase B"/>
    <property type="match status" value="1"/>
</dbReference>
<sequence length="356" mass="39955">MFPCCNIAFYVHHHGAGHMMRTLAIAKMLPGFGITLMGSNLKAYADRIPPEYNMVNLPMDTPEDDDLDFKPLDPQGLHYAPLNIRRQRERVNLMTDFFKSTFPLLLVVDVSVEVAMLATLCGVPFITVKQHGNRNDLPHLQAYHNAVGLLAPYPEKMKDNDAPWILAKTFFAGGISRYQPQPDEAKLTNKQIAIVIGRGGTSINIPFIQHLAKTCAEWHFNILGNLELTEHDYKNVSFLGNVTDPKAILARCAIVIGNAGHNTVMEVAALSKRFIVIPEERPFDEQVVKAEILRKLNLAAIVRTDELFSTCWHDLFVDTIGLKPDWSAIVGWDAASEAANYIKRTYYSTFKNSTLF</sequence>
<feature type="domain" description="Glycosyl transferase family 28 C-terminal" evidence="1">
    <location>
        <begin position="237"/>
        <end position="307"/>
    </location>
</feature>
<evidence type="ECO:0000313" key="2">
    <source>
        <dbReference type="EMBL" id="QPH40890.1"/>
    </source>
</evidence>
<dbReference type="InterPro" id="IPR007235">
    <property type="entry name" value="Glyco_trans_28_C"/>
</dbReference>